<dbReference type="Gene3D" id="1.10.579.10">
    <property type="entry name" value="DNA Cyclobutane Dipyrimidine Photolyase, subunit A, domain 3"/>
    <property type="match status" value="1"/>
</dbReference>
<dbReference type="InterPro" id="IPR036155">
    <property type="entry name" value="Crypto/Photolyase_N_sf"/>
</dbReference>
<dbReference type="Pfam" id="PF00875">
    <property type="entry name" value="DNA_photolyase"/>
    <property type="match status" value="1"/>
</dbReference>
<dbReference type="SUPFAM" id="SSF48173">
    <property type="entry name" value="Cryptochrome/photolyase FAD-binding domain"/>
    <property type="match status" value="1"/>
</dbReference>
<evidence type="ECO:0000256" key="6">
    <source>
        <dbReference type="RuleBase" id="RU004182"/>
    </source>
</evidence>
<dbReference type="PANTHER" id="PTHR11455">
    <property type="entry name" value="CRYPTOCHROME"/>
    <property type="match status" value="1"/>
</dbReference>
<dbReference type="EMBL" id="SNZW01000016">
    <property type="protein sequence ID" value="TDS13555.1"/>
    <property type="molecule type" value="Genomic_DNA"/>
</dbReference>
<comment type="caution">
    <text evidence="8">The sequence shown here is derived from an EMBL/GenBank/DDBJ whole genome shotgun (WGS) entry which is preliminary data.</text>
</comment>
<comment type="similarity">
    <text evidence="6">Belongs to the DNA photolyase family.</text>
</comment>
<dbReference type="InterPro" id="IPR036134">
    <property type="entry name" value="Crypto/Photolyase_FAD-like_sf"/>
</dbReference>
<dbReference type="AlphaFoldDB" id="A0A4R7D1X2"/>
<keyword evidence="9" id="KW-1185">Reference proteome</keyword>
<keyword evidence="3 5" id="KW-0274">FAD</keyword>
<feature type="binding site" evidence="5">
    <location>
        <position position="214"/>
    </location>
    <ligand>
        <name>FAD</name>
        <dbReference type="ChEBI" id="CHEBI:57692"/>
    </ligand>
</feature>
<keyword evidence="8" id="KW-0456">Lyase</keyword>
<dbReference type="InterPro" id="IPR014729">
    <property type="entry name" value="Rossmann-like_a/b/a_fold"/>
</dbReference>
<dbReference type="InterPro" id="IPR006050">
    <property type="entry name" value="DNA_photolyase_N"/>
</dbReference>
<evidence type="ECO:0000256" key="4">
    <source>
        <dbReference type="ARBA" id="ARBA00022991"/>
    </source>
</evidence>
<dbReference type="Gene3D" id="3.40.50.620">
    <property type="entry name" value="HUPs"/>
    <property type="match status" value="1"/>
</dbReference>
<dbReference type="PROSITE" id="PS00394">
    <property type="entry name" value="DNA_PHOTOLYASES_1_1"/>
    <property type="match status" value="1"/>
</dbReference>
<evidence type="ECO:0000313" key="8">
    <source>
        <dbReference type="EMBL" id="TDS13555.1"/>
    </source>
</evidence>
<comment type="cofactor">
    <cofactor evidence="1">
        <name>(6R)-5,10-methylene-5,6,7,8-tetrahydrofolate</name>
        <dbReference type="ChEBI" id="CHEBI:15636"/>
    </cofactor>
</comment>
<dbReference type="GO" id="GO:0006950">
    <property type="term" value="P:response to stress"/>
    <property type="evidence" value="ECO:0007669"/>
    <property type="project" value="UniProtKB-ARBA"/>
</dbReference>
<dbReference type="GO" id="GO:0006139">
    <property type="term" value="P:nucleobase-containing compound metabolic process"/>
    <property type="evidence" value="ECO:0007669"/>
    <property type="project" value="UniProtKB-ARBA"/>
</dbReference>
<dbReference type="Pfam" id="PF03441">
    <property type="entry name" value="FAD_binding_7"/>
    <property type="match status" value="1"/>
</dbReference>
<dbReference type="Gene3D" id="1.25.40.80">
    <property type="match status" value="1"/>
</dbReference>
<evidence type="ECO:0000313" key="9">
    <source>
        <dbReference type="Proteomes" id="UP000295274"/>
    </source>
</evidence>
<evidence type="ECO:0000259" key="7">
    <source>
        <dbReference type="PROSITE" id="PS51645"/>
    </source>
</evidence>
<dbReference type="Proteomes" id="UP000295274">
    <property type="component" value="Unassembled WGS sequence"/>
</dbReference>
<dbReference type="PANTHER" id="PTHR11455:SF9">
    <property type="entry name" value="CRYPTOCHROME CIRCADIAN CLOCK 5 ISOFORM X1"/>
    <property type="match status" value="1"/>
</dbReference>
<dbReference type="InterPro" id="IPR002081">
    <property type="entry name" value="Cryptochrome/DNA_photolyase_1"/>
</dbReference>
<comment type="cofactor">
    <cofactor evidence="5">
        <name>FAD</name>
        <dbReference type="ChEBI" id="CHEBI:57692"/>
    </cofactor>
    <text evidence="5">Binds 1 FAD per subunit.</text>
</comment>
<feature type="domain" description="Photolyase/cryptochrome alpha/beta" evidence="7">
    <location>
        <begin position="5"/>
        <end position="135"/>
    </location>
</feature>
<evidence type="ECO:0000256" key="2">
    <source>
        <dbReference type="ARBA" id="ARBA00022630"/>
    </source>
</evidence>
<protein>
    <submittedName>
        <fullName evidence="8">Deoxyribodipyrimidine photo-lyase family protein (Cryptochrome)</fullName>
    </submittedName>
</protein>
<dbReference type="SUPFAM" id="SSF52425">
    <property type="entry name" value="Cryptochrome/photolyase, N-terminal domain"/>
    <property type="match status" value="1"/>
</dbReference>
<evidence type="ECO:0000256" key="5">
    <source>
        <dbReference type="PIRSR" id="PIRSR602081-1"/>
    </source>
</evidence>
<keyword evidence="4 6" id="KW-0157">Chromophore</keyword>
<dbReference type="InterPro" id="IPR018394">
    <property type="entry name" value="DNA_photolyase_1_CS_C"/>
</dbReference>
<dbReference type="RefSeq" id="WP_133673767.1">
    <property type="nucleotide sequence ID" value="NZ_SNZW01000016.1"/>
</dbReference>
<dbReference type="PRINTS" id="PR00147">
    <property type="entry name" value="DNAPHOTLYASE"/>
</dbReference>
<keyword evidence="2 5" id="KW-0285">Flavoprotein</keyword>
<name>A0A4R7D1X2_9FLAO</name>
<dbReference type="GO" id="GO:0009416">
    <property type="term" value="P:response to light stimulus"/>
    <property type="evidence" value="ECO:0007669"/>
    <property type="project" value="TreeGrafter"/>
</dbReference>
<reference evidence="8 9" key="1">
    <citation type="submission" date="2019-03" db="EMBL/GenBank/DDBJ databases">
        <title>Genomic Encyclopedia of Type Strains, Phase III (KMG-III): the genomes of soil and plant-associated and newly described type strains.</title>
        <authorList>
            <person name="Whitman W."/>
        </authorList>
    </citation>
    <scope>NUCLEOTIDE SEQUENCE [LARGE SCALE GENOMIC DNA]</scope>
    <source>
        <strain evidence="8 9">CECT 8455</strain>
    </source>
</reference>
<sequence>MRKKKLNIVWLKRDLRSQDHEPLFNAEIAGIPYLIIYLFEPSLIQYPDTSIRHLQFIYKSILALDLTLKPYNRNVVLFYGEVEFIFEYLNDHFEINSLFSYCESGIKLTWQRDKKVKEICNTYGINWQEFQRDGILRGIKNREDWSKQWHLKMHQPIISNKYSVSDLEPLKHPFLLPQEFQTNLEKTNSNLQPGGEQNALRYLKSFVAKRGSNYQRHISKPTESRKGCSRLSPYLAWGNISVKQVFQFIGTHPNGTKNDRAFSAMLTRLFWHCHFIQKFEVECRYETACINKGYELLVHEKNDAFIKAWKLGVTGYPLVDACMRAVKQTGWINFRMRAMLVSFLTLNLDQDWREGTYHLARQFLDYEPGIHYPQFQMQAGTTGINTVRLYNPVKNSQEHDAEGVFIKKWVPELTNVPMANIHEPWKMTVMEQSFCQVIIGEDYPLPIVDLQESAKLAREKIWSHKNHPAVQKEKYRLLKTHVNNSKTDLR</sequence>
<dbReference type="GO" id="GO:0071949">
    <property type="term" value="F:FAD binding"/>
    <property type="evidence" value="ECO:0007669"/>
    <property type="project" value="TreeGrafter"/>
</dbReference>
<dbReference type="GO" id="GO:0003677">
    <property type="term" value="F:DNA binding"/>
    <property type="evidence" value="ECO:0007669"/>
    <property type="project" value="TreeGrafter"/>
</dbReference>
<evidence type="ECO:0000256" key="3">
    <source>
        <dbReference type="ARBA" id="ARBA00022827"/>
    </source>
</evidence>
<dbReference type="InterPro" id="IPR005101">
    <property type="entry name" value="Cryptochr/Photolyase_FAD-bd"/>
</dbReference>
<dbReference type="GO" id="GO:0003904">
    <property type="term" value="F:deoxyribodipyrimidine photo-lyase activity"/>
    <property type="evidence" value="ECO:0007669"/>
    <property type="project" value="TreeGrafter"/>
</dbReference>
<organism evidence="8 9">
    <name type="scientific">Maribacter caenipelagi</name>
    <dbReference type="NCBI Taxonomy" id="1447781"/>
    <lineage>
        <taxon>Bacteria</taxon>
        <taxon>Pseudomonadati</taxon>
        <taxon>Bacteroidota</taxon>
        <taxon>Flavobacteriia</taxon>
        <taxon>Flavobacteriales</taxon>
        <taxon>Flavobacteriaceae</taxon>
        <taxon>Maribacter</taxon>
    </lineage>
</organism>
<evidence type="ECO:0000256" key="1">
    <source>
        <dbReference type="ARBA" id="ARBA00001932"/>
    </source>
</evidence>
<dbReference type="OrthoDB" id="9772484at2"/>
<dbReference type="PROSITE" id="PS51645">
    <property type="entry name" value="PHR_CRY_ALPHA_BETA"/>
    <property type="match status" value="1"/>
</dbReference>
<gene>
    <name evidence="8" type="ORF">DFQ03_2848</name>
</gene>
<proteinExistence type="inferred from homology"/>
<accession>A0A4R7D1X2</accession>